<dbReference type="Proteomes" id="UP001220225">
    <property type="component" value="Unassembled WGS sequence"/>
</dbReference>
<reference evidence="1 2" key="1">
    <citation type="submission" date="2023-02" db="EMBL/GenBank/DDBJ databases">
        <title>Entomopathogenic bacteria.</title>
        <authorList>
            <person name="Machado R.A."/>
        </authorList>
    </citation>
    <scope>NUCLEOTIDE SEQUENCE [LARGE SCALE GENOMIC DNA]</scope>
    <source>
        <strain evidence="1 2">XENO-2</strain>
    </source>
</reference>
<dbReference type="RefSeq" id="WP_273577495.1">
    <property type="nucleotide sequence ID" value="NZ_JAQRFN010000042.1"/>
</dbReference>
<proteinExistence type="predicted"/>
<dbReference type="EMBL" id="JAQRFN010000042">
    <property type="protein sequence ID" value="MDC9598800.1"/>
    <property type="molecule type" value="Genomic_DNA"/>
</dbReference>
<name>A0ABT5LWH2_9GAMM</name>
<sequence>MTQRYFGSLGGGGSAIVSVYVNNKHVAGQDFTMGPPDKNPQYISGTLFTPPIVIPANTTPHYYV</sequence>
<evidence type="ECO:0000313" key="2">
    <source>
        <dbReference type="Proteomes" id="UP001220225"/>
    </source>
</evidence>
<comment type="caution">
    <text evidence="1">The sequence shown here is derived from an EMBL/GenBank/DDBJ whole genome shotgun (WGS) entry which is preliminary data.</text>
</comment>
<accession>A0ABT5LWH2</accession>
<keyword evidence="2" id="KW-1185">Reference proteome</keyword>
<organism evidence="1 2">
    <name type="scientific">Xenorhabdus anantnagensis</name>
    <dbReference type="NCBI Taxonomy" id="3025875"/>
    <lineage>
        <taxon>Bacteria</taxon>
        <taxon>Pseudomonadati</taxon>
        <taxon>Pseudomonadota</taxon>
        <taxon>Gammaproteobacteria</taxon>
        <taxon>Enterobacterales</taxon>
        <taxon>Morganellaceae</taxon>
        <taxon>Xenorhabdus</taxon>
    </lineage>
</organism>
<gene>
    <name evidence="1" type="ORF">PSI14_18645</name>
</gene>
<protein>
    <submittedName>
        <fullName evidence="1">Uncharacterized protein</fullName>
    </submittedName>
</protein>
<evidence type="ECO:0000313" key="1">
    <source>
        <dbReference type="EMBL" id="MDC9598800.1"/>
    </source>
</evidence>